<proteinExistence type="predicted"/>
<feature type="transmembrane region" description="Helical" evidence="4">
    <location>
        <begin position="100"/>
        <end position="124"/>
    </location>
</feature>
<gene>
    <name evidence="6" type="ORF">Q3M24_20165</name>
</gene>
<feature type="transmembrane region" description="Helical" evidence="4">
    <location>
        <begin position="7"/>
        <end position="29"/>
    </location>
</feature>
<feature type="transmembrane region" description="Helical" evidence="4">
    <location>
        <begin position="257"/>
        <end position="280"/>
    </location>
</feature>
<reference evidence="6" key="1">
    <citation type="journal article" date="2024" name="Syst. Appl. Microbiol.">
        <title>First single-strain enrichments of Electrothrix cable bacteria, description of E. aestuarii sp. nov. and E. rattekaaiensis sp. nov., and proposal of a cable bacteria taxonomy following the rules of the SeqCode.</title>
        <authorList>
            <person name="Plum-Jensen L.E."/>
            <person name="Schramm A."/>
            <person name="Marshall I.P.G."/>
        </authorList>
    </citation>
    <scope>NUCLEOTIDE SEQUENCE</scope>
    <source>
        <strain evidence="6">Rat1</strain>
    </source>
</reference>
<protein>
    <submittedName>
        <fullName evidence="6">MFS transporter</fullName>
    </submittedName>
</protein>
<evidence type="ECO:0000256" key="3">
    <source>
        <dbReference type="ARBA" id="ARBA00023136"/>
    </source>
</evidence>
<feature type="transmembrane region" description="Helical" evidence="4">
    <location>
        <begin position="381"/>
        <end position="401"/>
    </location>
</feature>
<dbReference type="KEGG" id="eaj:Q3M24_20165"/>
<feature type="transmembrane region" description="Helical" evidence="4">
    <location>
        <begin position="49"/>
        <end position="67"/>
    </location>
</feature>
<feature type="transmembrane region" description="Helical" evidence="4">
    <location>
        <begin position="74"/>
        <end position="94"/>
    </location>
</feature>
<feature type="transmembrane region" description="Helical" evidence="4">
    <location>
        <begin position="292"/>
        <end position="311"/>
    </location>
</feature>
<dbReference type="SUPFAM" id="SSF103473">
    <property type="entry name" value="MFS general substrate transporter"/>
    <property type="match status" value="1"/>
</dbReference>
<dbReference type="InterPro" id="IPR036259">
    <property type="entry name" value="MFS_trans_sf"/>
</dbReference>
<dbReference type="GO" id="GO:0022857">
    <property type="term" value="F:transmembrane transporter activity"/>
    <property type="evidence" value="ECO:0007669"/>
    <property type="project" value="InterPro"/>
</dbReference>
<dbReference type="InterPro" id="IPR011701">
    <property type="entry name" value="MFS"/>
</dbReference>
<evidence type="ECO:0000259" key="5">
    <source>
        <dbReference type="PROSITE" id="PS50850"/>
    </source>
</evidence>
<name>A0AAU8LU81_9BACT</name>
<dbReference type="GO" id="GO:0005886">
    <property type="term" value="C:plasma membrane"/>
    <property type="evidence" value="ECO:0007669"/>
    <property type="project" value="TreeGrafter"/>
</dbReference>
<keyword evidence="1 4" id="KW-0812">Transmembrane</keyword>
<dbReference type="PANTHER" id="PTHR43129">
    <property type="entry name" value="FOSMIDOMYCIN RESISTANCE PROTEIN"/>
    <property type="match status" value="1"/>
</dbReference>
<keyword evidence="2 4" id="KW-1133">Transmembrane helix</keyword>
<dbReference type="AlphaFoldDB" id="A0AAU8LU81"/>
<accession>A0AAU8LU81</accession>
<feature type="transmembrane region" description="Helical" evidence="4">
    <location>
        <begin position="212"/>
        <end position="237"/>
    </location>
</feature>
<keyword evidence="3 4" id="KW-0472">Membrane</keyword>
<feature type="transmembrane region" description="Helical" evidence="4">
    <location>
        <begin position="351"/>
        <end position="369"/>
    </location>
</feature>
<feature type="transmembrane region" description="Helical" evidence="4">
    <location>
        <begin position="136"/>
        <end position="158"/>
    </location>
</feature>
<dbReference type="Pfam" id="PF07690">
    <property type="entry name" value="MFS_1"/>
    <property type="match status" value="1"/>
</dbReference>
<feature type="transmembrane region" description="Helical" evidence="4">
    <location>
        <begin position="317"/>
        <end position="339"/>
    </location>
</feature>
<organism evidence="6">
    <name type="scientific">Candidatus Electrothrix aestuarii</name>
    <dbReference type="NCBI Taxonomy" id="3062594"/>
    <lineage>
        <taxon>Bacteria</taxon>
        <taxon>Pseudomonadati</taxon>
        <taxon>Thermodesulfobacteriota</taxon>
        <taxon>Desulfobulbia</taxon>
        <taxon>Desulfobulbales</taxon>
        <taxon>Desulfobulbaceae</taxon>
        <taxon>Candidatus Electrothrix</taxon>
    </lineage>
</organism>
<evidence type="ECO:0000256" key="4">
    <source>
        <dbReference type="SAM" id="Phobius"/>
    </source>
</evidence>
<dbReference type="PROSITE" id="PS50850">
    <property type="entry name" value="MFS"/>
    <property type="match status" value="1"/>
</dbReference>
<evidence type="ECO:0000256" key="1">
    <source>
        <dbReference type="ARBA" id="ARBA00022692"/>
    </source>
</evidence>
<feature type="domain" description="Major facilitator superfamily (MFS) profile" evidence="5">
    <location>
        <begin position="8"/>
        <end position="404"/>
    </location>
</feature>
<dbReference type="EMBL" id="CP159373">
    <property type="protein sequence ID" value="XCN72579.1"/>
    <property type="molecule type" value="Genomic_DNA"/>
</dbReference>
<dbReference type="Gene3D" id="1.20.1250.20">
    <property type="entry name" value="MFS general substrate transporter like domains"/>
    <property type="match status" value="2"/>
</dbReference>
<dbReference type="PANTHER" id="PTHR43129:SF1">
    <property type="entry name" value="FOSMIDOMYCIN RESISTANCE PROTEIN"/>
    <property type="match status" value="1"/>
</dbReference>
<dbReference type="InterPro" id="IPR020846">
    <property type="entry name" value="MFS_dom"/>
</dbReference>
<reference evidence="6" key="2">
    <citation type="submission" date="2024-06" db="EMBL/GenBank/DDBJ databases">
        <authorList>
            <person name="Plum-Jensen L.E."/>
            <person name="Schramm A."/>
            <person name="Marshall I.P.G."/>
        </authorList>
    </citation>
    <scope>NUCLEOTIDE SEQUENCE</scope>
    <source>
        <strain evidence="6">Rat1</strain>
    </source>
</reference>
<evidence type="ECO:0000313" key="6">
    <source>
        <dbReference type="EMBL" id="XCN72579.1"/>
    </source>
</evidence>
<sequence>MDRQERAILSATGYGHFLSHFNMLVFPALALPLSKNFGLDLAATLDLGFWMYLLFGITALPWGILADKFGSKPLLALFYLGGGCSGLAAALFVKTTAQPFAFQLALAGVGLFSGIYHPAGLGWIAKGIPRTAAAMAINGIFGSLGLAMGPLLAGLINWLFGVQAVYFCLGILNFTGILFLLLSQKGTASCTKQNTSKAARQKKEKFSAWKGFLVLLICMMLGGTVYRGATVSLPALFELNLPAVVDAVNRLFAGNNISANVIATVTIGILYLFGMYGQYIGGKFGERFDLRYGYLGFHLITIPFAFLIGWASNMPLILLAALHSFFLLGMQPLENTLVARLTPAWMRSSAYGMKFILTFGVGALSVKLIKYIEQGWGISRVFPTLGIISIFLVLMIGILILSTQQTRS</sequence>
<feature type="transmembrane region" description="Helical" evidence="4">
    <location>
        <begin position="164"/>
        <end position="182"/>
    </location>
</feature>
<evidence type="ECO:0000256" key="2">
    <source>
        <dbReference type="ARBA" id="ARBA00022989"/>
    </source>
</evidence>